<reference evidence="2" key="1">
    <citation type="submission" date="2022-10" db="EMBL/GenBank/DDBJ databases">
        <authorList>
            <person name="Turner M.S."/>
            <person name="Huang W."/>
        </authorList>
    </citation>
    <scope>NUCLEOTIDE SEQUENCE</scope>
    <source>
        <strain evidence="2">581</strain>
    </source>
</reference>
<dbReference type="EMBL" id="JAOWLP010000028">
    <property type="protein sequence ID" value="MDG4982482.1"/>
    <property type="molecule type" value="Genomic_DNA"/>
</dbReference>
<comment type="caution">
    <text evidence="2">The sequence shown here is derived from an EMBL/GenBank/DDBJ whole genome shotgun (WGS) entry which is preliminary data.</text>
</comment>
<protein>
    <submittedName>
        <fullName evidence="2">Helix-turn-helix domain containing protein</fullName>
    </submittedName>
</protein>
<dbReference type="GO" id="GO:0045892">
    <property type="term" value="P:negative regulation of DNA-templated transcription"/>
    <property type="evidence" value="ECO:0007669"/>
    <property type="project" value="InterPro"/>
</dbReference>
<sequence>MTVKLKRGRPKSRPDSKTLEALNILSREEVAQLYNVSASTVRSWYTRDRKERVLHER</sequence>
<feature type="domain" description="Bacteriophage CI repressor N-terminal" evidence="1">
    <location>
        <begin position="17"/>
        <end position="49"/>
    </location>
</feature>
<evidence type="ECO:0000259" key="1">
    <source>
        <dbReference type="Pfam" id="PF07022"/>
    </source>
</evidence>
<gene>
    <name evidence="2" type="ORF">OGZ39_12685</name>
</gene>
<evidence type="ECO:0000313" key="3">
    <source>
        <dbReference type="Proteomes" id="UP001152656"/>
    </source>
</evidence>
<accession>A0A9X4NFG5</accession>
<reference evidence="2" key="2">
    <citation type="journal article" date="2023" name="Food Microbiol.">
        <title>Evaluation of the fermentation potential of lactic acid bacteria isolated from herbs, fruits and vegetables as starter cultures in nut-based milk alternatives.</title>
        <authorList>
            <person name="Huang W."/>
            <person name="Dong A."/>
            <person name="Pham H.T."/>
            <person name="Zhou C."/>
            <person name="Huo Z."/>
            <person name="Watjen A.P."/>
            <person name="Prakash S."/>
            <person name="Bang-Berthelsen C.H."/>
            <person name="Turner M.S."/>
        </authorList>
    </citation>
    <scope>NUCLEOTIDE SEQUENCE</scope>
    <source>
        <strain evidence="2">581</strain>
    </source>
</reference>
<dbReference type="AlphaFoldDB" id="A0A9X4NFG5"/>
<name>A0A9X4NFG5_9LACT</name>
<dbReference type="Pfam" id="PF07022">
    <property type="entry name" value="Phage_CI_repr"/>
    <property type="match status" value="1"/>
</dbReference>
<dbReference type="Proteomes" id="UP001152656">
    <property type="component" value="Unassembled WGS sequence"/>
</dbReference>
<proteinExistence type="predicted"/>
<dbReference type="InterPro" id="IPR010744">
    <property type="entry name" value="Phage_CI_N"/>
</dbReference>
<evidence type="ECO:0000313" key="2">
    <source>
        <dbReference type="EMBL" id="MDG4982482.1"/>
    </source>
</evidence>
<dbReference type="GO" id="GO:0003677">
    <property type="term" value="F:DNA binding"/>
    <property type="evidence" value="ECO:0007669"/>
    <property type="project" value="InterPro"/>
</dbReference>
<organism evidence="2 3">
    <name type="scientific">Lactococcus lactis</name>
    <dbReference type="NCBI Taxonomy" id="1358"/>
    <lineage>
        <taxon>Bacteria</taxon>
        <taxon>Bacillati</taxon>
        <taxon>Bacillota</taxon>
        <taxon>Bacilli</taxon>
        <taxon>Lactobacillales</taxon>
        <taxon>Streptococcaceae</taxon>
        <taxon>Lactococcus</taxon>
    </lineage>
</organism>
<dbReference type="RefSeq" id="WP_278216559.1">
    <property type="nucleotide sequence ID" value="NZ_JAOWLP010000028.1"/>
</dbReference>